<evidence type="ECO:0000313" key="2">
    <source>
        <dbReference type="EMBL" id="SPD28907.1"/>
    </source>
</evidence>
<dbReference type="PANTHER" id="PTHR31087:SF85">
    <property type="entry name" value="PROTEIN LURP-ONE-RELATED 7"/>
    <property type="match status" value="1"/>
</dbReference>
<name>A0A2N9IU13_FAGSY</name>
<reference evidence="2" key="1">
    <citation type="submission" date="2018-02" db="EMBL/GenBank/DDBJ databases">
        <authorList>
            <person name="Cohen D.B."/>
            <person name="Kent A.D."/>
        </authorList>
    </citation>
    <scope>NUCLEOTIDE SEQUENCE</scope>
</reference>
<dbReference type="InterPro" id="IPR025659">
    <property type="entry name" value="Tubby-like_C"/>
</dbReference>
<evidence type="ECO:0000256" key="1">
    <source>
        <dbReference type="ARBA" id="ARBA00005437"/>
    </source>
</evidence>
<dbReference type="InterPro" id="IPR038595">
    <property type="entry name" value="LOR_sf"/>
</dbReference>
<dbReference type="SUPFAM" id="SSF54518">
    <property type="entry name" value="Tubby C-terminal domain-like"/>
    <property type="match status" value="1"/>
</dbReference>
<dbReference type="EMBL" id="OIVN01006250">
    <property type="protein sequence ID" value="SPD28907.1"/>
    <property type="molecule type" value="Genomic_DNA"/>
</dbReference>
<accession>A0A2N9IU13</accession>
<dbReference type="Pfam" id="PF04525">
    <property type="entry name" value="LOR"/>
    <property type="match status" value="1"/>
</dbReference>
<protein>
    <submittedName>
        <fullName evidence="2">Uncharacterized protein</fullName>
    </submittedName>
</protein>
<dbReference type="PANTHER" id="PTHR31087">
    <property type="match status" value="1"/>
</dbReference>
<proteinExistence type="inferred from homology"/>
<comment type="similarity">
    <text evidence="1">Belongs to the LOR family.</text>
</comment>
<gene>
    <name evidence="2" type="ORF">FSB_LOCUS56789</name>
</gene>
<dbReference type="Gene3D" id="2.40.160.200">
    <property type="entry name" value="LURP1-related"/>
    <property type="match status" value="1"/>
</dbReference>
<organism evidence="2">
    <name type="scientific">Fagus sylvatica</name>
    <name type="common">Beechnut</name>
    <dbReference type="NCBI Taxonomy" id="28930"/>
    <lineage>
        <taxon>Eukaryota</taxon>
        <taxon>Viridiplantae</taxon>
        <taxon>Streptophyta</taxon>
        <taxon>Embryophyta</taxon>
        <taxon>Tracheophyta</taxon>
        <taxon>Spermatophyta</taxon>
        <taxon>Magnoliopsida</taxon>
        <taxon>eudicotyledons</taxon>
        <taxon>Gunneridae</taxon>
        <taxon>Pentapetalae</taxon>
        <taxon>rosids</taxon>
        <taxon>fabids</taxon>
        <taxon>Fagales</taxon>
        <taxon>Fagaceae</taxon>
        <taxon>Fagus</taxon>
    </lineage>
</organism>
<dbReference type="InterPro" id="IPR007612">
    <property type="entry name" value="LOR"/>
</dbReference>
<sequence length="99" mass="11033">MATPIVVQSPPIPVPIPTPAPDTQFVTPVPVISPQYCELYPFDLAIVRKVRIFSFHNFVVTDTNGNVIFNVKARASLFRDRRVLFDAAGNPVVTLRQKV</sequence>
<dbReference type="AlphaFoldDB" id="A0A2N9IU13"/>